<feature type="domain" description="Hedgehog/Intein (Hint)" evidence="2">
    <location>
        <begin position="205"/>
        <end position="338"/>
    </location>
</feature>
<evidence type="ECO:0000259" key="2">
    <source>
        <dbReference type="Pfam" id="PF13403"/>
    </source>
</evidence>
<dbReference type="InterPro" id="IPR011049">
    <property type="entry name" value="Serralysin-like_metalloprot_C"/>
</dbReference>
<reference evidence="3" key="2">
    <citation type="journal article" date="2021" name="Syst. Appl. Microbiol.">
        <title>Roseomonas hellenica sp. nov., isolated from roots of wild-growing Alkanna tinctoria.</title>
        <authorList>
            <person name="Rat A."/>
            <person name="Naranjo H.D."/>
            <person name="Lebbe L."/>
            <person name="Cnockaert M."/>
            <person name="Krigas N."/>
            <person name="Grigoriadou K."/>
            <person name="Maloupa E."/>
            <person name="Willems A."/>
        </authorList>
    </citation>
    <scope>NUCLEOTIDE SEQUENCE</scope>
    <source>
        <strain evidence="3">LMG 28251</strain>
    </source>
</reference>
<dbReference type="Pfam" id="PF13403">
    <property type="entry name" value="Hint_2"/>
    <property type="match status" value="1"/>
</dbReference>
<dbReference type="PRINTS" id="PR00313">
    <property type="entry name" value="CABNDNGRPT"/>
</dbReference>
<dbReference type="Gene3D" id="2.170.16.10">
    <property type="entry name" value="Hedgehog/Intein (Hint) domain"/>
    <property type="match status" value="1"/>
</dbReference>
<dbReference type="InterPro" id="IPR018511">
    <property type="entry name" value="Hemolysin-typ_Ca-bd_CS"/>
</dbReference>
<organism evidence="3 4">
    <name type="scientific">Plastoroseomonas arctica</name>
    <dbReference type="NCBI Taxonomy" id="1509237"/>
    <lineage>
        <taxon>Bacteria</taxon>
        <taxon>Pseudomonadati</taxon>
        <taxon>Pseudomonadota</taxon>
        <taxon>Alphaproteobacteria</taxon>
        <taxon>Acetobacterales</taxon>
        <taxon>Acetobacteraceae</taxon>
        <taxon>Plastoroseomonas</taxon>
    </lineage>
</organism>
<accession>A0AAF1KQD3</accession>
<dbReference type="GO" id="GO:0005509">
    <property type="term" value="F:calcium ion binding"/>
    <property type="evidence" value="ECO:0007669"/>
    <property type="project" value="InterPro"/>
</dbReference>
<dbReference type="SUPFAM" id="SSF51120">
    <property type="entry name" value="beta-Roll"/>
    <property type="match status" value="1"/>
</dbReference>
<dbReference type="SUPFAM" id="SSF51294">
    <property type="entry name" value="Hedgehog/intein (Hint) domain"/>
    <property type="match status" value="1"/>
</dbReference>
<proteinExistence type="predicted"/>
<dbReference type="AlphaFoldDB" id="A0AAF1KQD3"/>
<protein>
    <recommendedName>
        <fullName evidence="2">Hedgehog/Intein (Hint) domain-containing protein</fullName>
    </recommendedName>
</protein>
<dbReference type="Proteomes" id="UP001196068">
    <property type="component" value="Unassembled WGS sequence"/>
</dbReference>
<comment type="caution">
    <text evidence="3">The sequence shown here is derived from an EMBL/GenBank/DDBJ whole genome shotgun (WGS) entry which is preliminary data.</text>
</comment>
<keyword evidence="4" id="KW-1185">Reference proteome</keyword>
<dbReference type="Pfam" id="PF00353">
    <property type="entry name" value="HemolysinCabind"/>
    <property type="match status" value="4"/>
</dbReference>
<gene>
    <name evidence="3" type="ORF">GXW79_20705</name>
</gene>
<dbReference type="EMBL" id="JAAEDH010000038">
    <property type="protein sequence ID" value="MBR0657508.1"/>
    <property type="molecule type" value="Genomic_DNA"/>
</dbReference>
<name>A0AAF1KQD3_9PROT</name>
<sequence length="393" mass="40805">MSQTFVGNGGNDDTFTGAFNDSLDGNGGRDTLAGRGGDDTILGGSGADSLAGDEGNDSIYGGGNIVLINNANTIDGGAGNDTIVGPPLIGGLLGTNLIRGGDGNDSIASTLGSVDRIQWSAGQGSDTINGGTLGTIEIGTPGFQPGVAGAAFGTFGLLNVLDPQPTDGWRLISGGVTGGLLNGEFLYVPTGERLVLSGIAFSAACFYPGTMIATPNGERAVETLVMEDLILTTEGAARPIRWMGRQTVSTRFGDPLRILPVRITAGALADGIPARDLMLSPDHAVLVEGVLIQAGALVNGTTILRVFDVPEIFTYHHIELAEHDLVLAEGAPAETFVDNVDRLAFDNWDEHEALYGNLPSIPEMDRPRAKAQRQVPRFVRAALASRAVIRRAG</sequence>
<dbReference type="InterPro" id="IPR028992">
    <property type="entry name" value="Hedgehog/Intein_dom"/>
</dbReference>
<dbReference type="InterPro" id="IPR036844">
    <property type="entry name" value="Hint_dom_sf"/>
</dbReference>
<dbReference type="PROSITE" id="PS00330">
    <property type="entry name" value="HEMOLYSIN_CALCIUM"/>
    <property type="match status" value="1"/>
</dbReference>
<evidence type="ECO:0000313" key="4">
    <source>
        <dbReference type="Proteomes" id="UP001196068"/>
    </source>
</evidence>
<reference evidence="3" key="1">
    <citation type="submission" date="2020-01" db="EMBL/GenBank/DDBJ databases">
        <authorList>
            <person name="Rat A."/>
        </authorList>
    </citation>
    <scope>NUCLEOTIDE SEQUENCE</scope>
    <source>
        <strain evidence="3">LMG 28251</strain>
    </source>
</reference>
<evidence type="ECO:0000313" key="3">
    <source>
        <dbReference type="EMBL" id="MBR0657508.1"/>
    </source>
</evidence>
<dbReference type="InterPro" id="IPR001343">
    <property type="entry name" value="Hemolysn_Ca-bd"/>
</dbReference>
<feature type="compositionally biased region" description="Polar residues" evidence="1">
    <location>
        <begin position="1"/>
        <end position="19"/>
    </location>
</feature>
<dbReference type="Gene3D" id="2.150.10.10">
    <property type="entry name" value="Serralysin-like metalloprotease, C-terminal"/>
    <property type="match status" value="1"/>
</dbReference>
<evidence type="ECO:0000256" key="1">
    <source>
        <dbReference type="SAM" id="MobiDB-lite"/>
    </source>
</evidence>
<feature type="region of interest" description="Disordered" evidence="1">
    <location>
        <begin position="1"/>
        <end position="22"/>
    </location>
</feature>